<keyword evidence="2" id="KW-0946">Virion</keyword>
<proteinExistence type="predicted"/>
<dbReference type="Proteomes" id="UP000199263">
    <property type="component" value="Unassembled WGS sequence"/>
</dbReference>
<keyword evidence="3" id="KW-1185">Reference proteome</keyword>
<dbReference type="RefSeq" id="WP_090092484.1">
    <property type="nucleotide sequence ID" value="NZ_FOMG01000021.1"/>
</dbReference>
<name>A0A1I1Q5P7_9CLOT</name>
<dbReference type="STRING" id="119641.SAMN05421842_1219"/>
<dbReference type="Pfam" id="PF12652">
    <property type="entry name" value="CotJB"/>
    <property type="match status" value="1"/>
</dbReference>
<organism evidence="2 3">
    <name type="scientific">Clostridium uliginosum</name>
    <dbReference type="NCBI Taxonomy" id="119641"/>
    <lineage>
        <taxon>Bacteria</taxon>
        <taxon>Bacillati</taxon>
        <taxon>Bacillota</taxon>
        <taxon>Clostridia</taxon>
        <taxon>Eubacteriales</taxon>
        <taxon>Clostridiaceae</taxon>
        <taxon>Clostridium</taxon>
    </lineage>
</organism>
<reference evidence="2 3" key="1">
    <citation type="submission" date="2016-10" db="EMBL/GenBank/DDBJ databases">
        <authorList>
            <person name="de Groot N.N."/>
        </authorList>
    </citation>
    <scope>NUCLEOTIDE SEQUENCE [LARGE SCALE GENOMIC DNA]</scope>
    <source>
        <strain evidence="2 3">DSM 12992</strain>
    </source>
</reference>
<evidence type="ECO:0000313" key="2">
    <source>
        <dbReference type="EMBL" id="SFD13450.1"/>
    </source>
</evidence>
<evidence type="ECO:0000313" key="3">
    <source>
        <dbReference type="Proteomes" id="UP000199263"/>
    </source>
</evidence>
<accession>A0A1I1Q5P7</accession>
<protein>
    <submittedName>
        <fullName evidence="2">Spore coat protein JB</fullName>
    </submittedName>
</protein>
<feature type="domain" description="Protein CotJB" evidence="1">
    <location>
        <begin position="5"/>
        <end position="80"/>
    </location>
</feature>
<gene>
    <name evidence="2" type="ORF">SAMN05421842_1219</name>
</gene>
<dbReference type="EMBL" id="FOMG01000021">
    <property type="protein sequence ID" value="SFD13450.1"/>
    <property type="molecule type" value="Genomic_DNA"/>
</dbReference>
<dbReference type="AlphaFoldDB" id="A0A1I1Q5P7"/>
<evidence type="ECO:0000259" key="1">
    <source>
        <dbReference type="Pfam" id="PF12652"/>
    </source>
</evidence>
<sequence>MYSDDLLDSIRIYQFCAVELNLFLDNFPDNENAKDDYKTVSGKLTCLINEYEENYGPLTSFGSSFIEDPRAWTEQAWPWENYEKEE</sequence>
<dbReference type="InterPro" id="IPR024207">
    <property type="entry name" value="CotJB_dom"/>
</dbReference>
<keyword evidence="2" id="KW-0167">Capsid protein</keyword>
<dbReference type="OrthoDB" id="9804099at2"/>